<accession>A0A2W2H1J0</accession>
<gene>
    <name evidence="6" type="ORF">C1I98_04210</name>
</gene>
<feature type="chain" id="PRO_5039693612" description="Superoxide dismutase [Cu-Zn]" evidence="4">
    <location>
        <begin position="30"/>
        <end position="197"/>
    </location>
</feature>
<evidence type="ECO:0000256" key="4">
    <source>
        <dbReference type="SAM" id="SignalP"/>
    </source>
</evidence>
<comment type="cofactor">
    <cofactor evidence="3">
        <name>Zn(2+)</name>
        <dbReference type="ChEBI" id="CHEBI:29105"/>
    </cofactor>
    <text evidence="3">Binds 1 zinc ion per subunit.</text>
</comment>
<keyword evidence="3" id="KW-0862">Zinc</keyword>
<dbReference type="RefSeq" id="WP_111165744.1">
    <property type="nucleotide sequence ID" value="NZ_POUA01000019.1"/>
</dbReference>
<dbReference type="Proteomes" id="UP000248544">
    <property type="component" value="Unassembled WGS sequence"/>
</dbReference>
<name>A0A2W2H1J0_9ACTN</name>
<organism evidence="6 7">
    <name type="scientific">Spongiactinospora gelatinilytica</name>
    <dbReference type="NCBI Taxonomy" id="2666298"/>
    <lineage>
        <taxon>Bacteria</taxon>
        <taxon>Bacillati</taxon>
        <taxon>Actinomycetota</taxon>
        <taxon>Actinomycetes</taxon>
        <taxon>Streptosporangiales</taxon>
        <taxon>Streptosporangiaceae</taxon>
        <taxon>Spongiactinospora</taxon>
    </lineage>
</organism>
<dbReference type="InterPro" id="IPR036423">
    <property type="entry name" value="SOD-like_Cu/Zn_dom_sf"/>
</dbReference>
<proteinExistence type="inferred from homology"/>
<dbReference type="InterPro" id="IPR024134">
    <property type="entry name" value="SOD_Cu/Zn_/chaperone"/>
</dbReference>
<evidence type="ECO:0000313" key="6">
    <source>
        <dbReference type="EMBL" id="PZG54292.1"/>
    </source>
</evidence>
<dbReference type="PANTHER" id="PTHR10003">
    <property type="entry name" value="SUPEROXIDE DISMUTASE CU-ZN -RELATED"/>
    <property type="match status" value="1"/>
</dbReference>
<dbReference type="Pfam" id="PF00080">
    <property type="entry name" value="Sod_Cu"/>
    <property type="match status" value="1"/>
</dbReference>
<comment type="catalytic activity">
    <reaction evidence="3">
        <text>2 superoxide + 2 H(+) = H2O2 + O2</text>
        <dbReference type="Rhea" id="RHEA:20696"/>
        <dbReference type="ChEBI" id="CHEBI:15378"/>
        <dbReference type="ChEBI" id="CHEBI:15379"/>
        <dbReference type="ChEBI" id="CHEBI:16240"/>
        <dbReference type="ChEBI" id="CHEBI:18421"/>
        <dbReference type="EC" id="1.15.1.1"/>
    </reaction>
</comment>
<evidence type="ECO:0000259" key="5">
    <source>
        <dbReference type="Pfam" id="PF00080"/>
    </source>
</evidence>
<comment type="caution">
    <text evidence="6">The sequence shown here is derived from an EMBL/GenBank/DDBJ whole genome shotgun (WGS) entry which is preliminary data.</text>
</comment>
<dbReference type="Gene3D" id="2.60.40.200">
    <property type="entry name" value="Superoxide dismutase, copper/zinc binding domain"/>
    <property type="match status" value="1"/>
</dbReference>
<keyword evidence="3" id="KW-0186">Copper</keyword>
<dbReference type="GO" id="GO:0004784">
    <property type="term" value="F:superoxide dismutase activity"/>
    <property type="evidence" value="ECO:0007669"/>
    <property type="project" value="UniProtKB-EC"/>
</dbReference>
<evidence type="ECO:0000256" key="2">
    <source>
        <dbReference type="ARBA" id="ARBA00024900"/>
    </source>
</evidence>
<feature type="domain" description="Superoxide dismutase copper/zinc binding" evidence="5">
    <location>
        <begin position="51"/>
        <end position="196"/>
    </location>
</feature>
<feature type="signal peptide" evidence="4">
    <location>
        <begin position="1"/>
        <end position="29"/>
    </location>
</feature>
<dbReference type="EC" id="1.15.1.1" evidence="3"/>
<keyword evidence="4" id="KW-0732">Signal</keyword>
<dbReference type="InterPro" id="IPR018152">
    <property type="entry name" value="SOD_Cu/Zn_BS"/>
</dbReference>
<comment type="similarity">
    <text evidence="1 3">Belongs to the Cu-Zn superoxide dismutase family.</text>
</comment>
<dbReference type="EMBL" id="POUA01000019">
    <property type="protein sequence ID" value="PZG54292.1"/>
    <property type="molecule type" value="Genomic_DNA"/>
</dbReference>
<dbReference type="GO" id="GO:0005507">
    <property type="term" value="F:copper ion binding"/>
    <property type="evidence" value="ECO:0007669"/>
    <property type="project" value="InterPro"/>
</dbReference>
<reference evidence="6 7" key="1">
    <citation type="submission" date="2018-01" db="EMBL/GenBank/DDBJ databases">
        <title>Draft genome sequence of Sphaerisporangium sp. 7K107.</title>
        <authorList>
            <person name="Sahin N."/>
            <person name="Saygin H."/>
            <person name="Ay H."/>
        </authorList>
    </citation>
    <scope>NUCLEOTIDE SEQUENCE [LARGE SCALE GENOMIC DNA]</scope>
    <source>
        <strain evidence="6 7">7K107</strain>
    </source>
</reference>
<evidence type="ECO:0000256" key="3">
    <source>
        <dbReference type="RuleBase" id="RU000393"/>
    </source>
</evidence>
<sequence>MPLRRTHLAIATVLAAGVAAVGVSAIAEATSTQGGHTSSAVIRDVEGNAIGRLTIANQGFGKSRVTVSARGLSEGFHGFHIHATGVCDPKAVDPSTGNVSPFFTAGGHFNLGQGTHGAHSGDLPPLLAAGDGTSSASVVTDKFRLSQLNDADGSAIIIHALPDNLAHIPERYAPNGPDDATKRTGDAGGRFACGIIK</sequence>
<evidence type="ECO:0000256" key="1">
    <source>
        <dbReference type="ARBA" id="ARBA00010457"/>
    </source>
</evidence>
<keyword evidence="3" id="KW-0560">Oxidoreductase</keyword>
<comment type="cofactor">
    <cofactor evidence="3">
        <name>Cu cation</name>
        <dbReference type="ChEBI" id="CHEBI:23378"/>
    </cofactor>
    <text evidence="3">Binds 1 copper ion per subunit.</text>
</comment>
<protein>
    <recommendedName>
        <fullName evidence="3">Superoxide dismutase [Cu-Zn]</fullName>
        <ecNumber evidence="3">1.15.1.1</ecNumber>
    </recommendedName>
</protein>
<evidence type="ECO:0000313" key="7">
    <source>
        <dbReference type="Proteomes" id="UP000248544"/>
    </source>
</evidence>
<comment type="function">
    <text evidence="2">Destroys radicals which are normally produced within the cells and which are toxic to biological systems. May play a role in favoring mycobacterial survival in phagocytes.</text>
</comment>
<keyword evidence="3" id="KW-0479">Metal-binding</keyword>
<dbReference type="PROSITE" id="PS00332">
    <property type="entry name" value="SOD_CU_ZN_2"/>
    <property type="match status" value="1"/>
</dbReference>
<dbReference type="InterPro" id="IPR001424">
    <property type="entry name" value="SOD_Cu_Zn_dom"/>
</dbReference>
<dbReference type="AlphaFoldDB" id="A0A2W2H1J0"/>
<keyword evidence="7" id="KW-1185">Reference proteome</keyword>
<dbReference type="SUPFAM" id="SSF49329">
    <property type="entry name" value="Cu,Zn superoxide dismutase-like"/>
    <property type="match status" value="1"/>
</dbReference>